<dbReference type="SUPFAM" id="SSF56935">
    <property type="entry name" value="Porins"/>
    <property type="match status" value="1"/>
</dbReference>
<dbReference type="InterPro" id="IPR023614">
    <property type="entry name" value="Porin_dom_sf"/>
</dbReference>
<accession>A0A8J6Y8B2</accession>
<evidence type="ECO:0008006" key="4">
    <source>
        <dbReference type="Google" id="ProtNLM"/>
    </source>
</evidence>
<feature type="signal peptide" evidence="1">
    <location>
        <begin position="1"/>
        <end position="20"/>
    </location>
</feature>
<dbReference type="Proteomes" id="UP000648239">
    <property type="component" value="Unassembled WGS sequence"/>
</dbReference>
<dbReference type="Pfam" id="PF07396">
    <property type="entry name" value="Porin_O_P"/>
    <property type="match status" value="1"/>
</dbReference>
<name>A0A8J6Y8B2_9BACT</name>
<dbReference type="InterPro" id="IPR010870">
    <property type="entry name" value="Porin_O/P"/>
</dbReference>
<dbReference type="Gene3D" id="2.40.160.10">
    <property type="entry name" value="Porin"/>
    <property type="match status" value="1"/>
</dbReference>
<organism evidence="2 3">
    <name type="scientific">Candidatus Polarisedimenticola svalbardensis</name>
    <dbReference type="NCBI Taxonomy" id="2886004"/>
    <lineage>
        <taxon>Bacteria</taxon>
        <taxon>Pseudomonadati</taxon>
        <taxon>Acidobacteriota</taxon>
        <taxon>Candidatus Polarisedimenticolia</taxon>
        <taxon>Candidatus Polarisedimenticolales</taxon>
        <taxon>Candidatus Polarisedimenticolaceae</taxon>
        <taxon>Candidatus Polarisedimenticola</taxon>
    </lineage>
</organism>
<dbReference type="EMBL" id="JACXWD010000021">
    <property type="protein sequence ID" value="MBD3868051.1"/>
    <property type="molecule type" value="Genomic_DNA"/>
</dbReference>
<gene>
    <name evidence="2" type="ORF">IFK94_07995</name>
</gene>
<keyword evidence="1" id="KW-0732">Signal</keyword>
<sequence>MRKVALITLLSLVLAPVAFGGEEEEMAVFHDKGYLVSESEDGKTKYWVDGRIMLDYGDISSDSGEALGVASGWETRRARLAVKTIFNGEWAGEFDMDIADNEVEIKDFWMSYIGFDNTIVKIGNHKVPTSQEELTSSRHLTFMERSLMNTFNVGRRIGVSYNRWGEKYLVMGGYFGEEPAAGEDEGEDEAMGFGLRAAFAPINTDDNVLHFGFSYNDFEPDAGSDDEVRFRTRELHLMPRFPNTGNVDMVSDYQILGVELAGQMGAWSFQSEYMKADLTRMAGAPDASYDGYYAFVSWIPFGGQRTYSMDSGEWGAVNPKGKRGALELALRASNVNLNDFDAGVEGGEADNITLGLNWYANDHVRMMFNYIKQDNDEFADGDGDFLPDDDLDIIAVRFQLTF</sequence>
<comment type="caution">
    <text evidence="2">The sequence shown here is derived from an EMBL/GenBank/DDBJ whole genome shotgun (WGS) entry which is preliminary data.</text>
</comment>
<reference evidence="2 3" key="1">
    <citation type="submission" date="2020-08" db="EMBL/GenBank/DDBJ databases">
        <title>Acidobacteriota in marine sediments use diverse sulfur dissimilation pathways.</title>
        <authorList>
            <person name="Wasmund K."/>
        </authorList>
    </citation>
    <scope>NUCLEOTIDE SEQUENCE [LARGE SCALE GENOMIC DNA]</scope>
    <source>
        <strain evidence="2">MAG AM4</strain>
    </source>
</reference>
<evidence type="ECO:0000313" key="3">
    <source>
        <dbReference type="Proteomes" id="UP000648239"/>
    </source>
</evidence>
<protein>
    <recommendedName>
        <fullName evidence="4">Porin</fullName>
    </recommendedName>
</protein>
<evidence type="ECO:0000313" key="2">
    <source>
        <dbReference type="EMBL" id="MBD3868051.1"/>
    </source>
</evidence>
<evidence type="ECO:0000256" key="1">
    <source>
        <dbReference type="SAM" id="SignalP"/>
    </source>
</evidence>
<feature type="chain" id="PRO_5035157185" description="Porin" evidence="1">
    <location>
        <begin position="21"/>
        <end position="402"/>
    </location>
</feature>
<proteinExistence type="predicted"/>
<dbReference type="AlphaFoldDB" id="A0A8J6Y8B2"/>